<comment type="caution">
    <text evidence="1">The sequence shown here is derived from an EMBL/GenBank/DDBJ whole genome shotgun (WGS) entry which is preliminary data.</text>
</comment>
<name>A0A5B1CKX2_9BACT</name>
<dbReference type="Proteomes" id="UP000322699">
    <property type="component" value="Unassembled WGS sequence"/>
</dbReference>
<gene>
    <name evidence="1" type="ORF">LF1_35030</name>
</gene>
<sequence length="97" mass="10994">MPKRLNELIRVFFTALSCTRLNSTEPWRAQLPKISPSTELVSGQFLSDHKFVKAKTLQVKIVQGIDQMIEIVLGFCLQIGLSFRQLIINANGFSSRE</sequence>
<proteinExistence type="predicted"/>
<dbReference type="EMBL" id="VRLW01000001">
    <property type="protein sequence ID" value="KAA1260961.1"/>
    <property type="molecule type" value="Genomic_DNA"/>
</dbReference>
<organism evidence="1 2">
    <name type="scientific">Rubripirellula obstinata</name>
    <dbReference type="NCBI Taxonomy" id="406547"/>
    <lineage>
        <taxon>Bacteria</taxon>
        <taxon>Pseudomonadati</taxon>
        <taxon>Planctomycetota</taxon>
        <taxon>Planctomycetia</taxon>
        <taxon>Pirellulales</taxon>
        <taxon>Pirellulaceae</taxon>
        <taxon>Rubripirellula</taxon>
    </lineage>
</organism>
<protein>
    <submittedName>
        <fullName evidence="1">Uncharacterized protein</fullName>
    </submittedName>
</protein>
<keyword evidence="2" id="KW-1185">Reference proteome</keyword>
<evidence type="ECO:0000313" key="2">
    <source>
        <dbReference type="Proteomes" id="UP000322699"/>
    </source>
</evidence>
<evidence type="ECO:0000313" key="1">
    <source>
        <dbReference type="EMBL" id="KAA1260961.1"/>
    </source>
</evidence>
<dbReference type="AlphaFoldDB" id="A0A5B1CKX2"/>
<reference evidence="1 2" key="1">
    <citation type="submission" date="2019-08" db="EMBL/GenBank/DDBJ databases">
        <title>Deep-cultivation of Planctomycetes and their phenomic and genomic characterization uncovers novel biology.</title>
        <authorList>
            <person name="Wiegand S."/>
            <person name="Jogler M."/>
            <person name="Boedeker C."/>
            <person name="Pinto D."/>
            <person name="Vollmers J."/>
            <person name="Rivas-Marin E."/>
            <person name="Kohn T."/>
            <person name="Peeters S.H."/>
            <person name="Heuer A."/>
            <person name="Rast P."/>
            <person name="Oberbeckmann S."/>
            <person name="Bunk B."/>
            <person name="Jeske O."/>
            <person name="Meyerdierks A."/>
            <person name="Storesund J.E."/>
            <person name="Kallscheuer N."/>
            <person name="Luecker S."/>
            <person name="Lage O.M."/>
            <person name="Pohl T."/>
            <person name="Merkel B.J."/>
            <person name="Hornburger P."/>
            <person name="Mueller R.-W."/>
            <person name="Bruemmer F."/>
            <person name="Labrenz M."/>
            <person name="Spormann A.M."/>
            <person name="Op Den Camp H."/>
            <person name="Overmann J."/>
            <person name="Amann R."/>
            <person name="Jetten M.S.M."/>
            <person name="Mascher T."/>
            <person name="Medema M.H."/>
            <person name="Devos D.P."/>
            <person name="Kaster A.-K."/>
            <person name="Ovreas L."/>
            <person name="Rohde M."/>
            <person name="Galperin M.Y."/>
            <person name="Jogler C."/>
        </authorList>
    </citation>
    <scope>NUCLEOTIDE SEQUENCE [LARGE SCALE GENOMIC DNA]</scope>
    <source>
        <strain evidence="1 2">LF1</strain>
    </source>
</reference>
<accession>A0A5B1CKX2</accession>